<dbReference type="AlphaFoldDB" id="A0A2K9LQM0"/>
<dbReference type="EMBL" id="CP022684">
    <property type="protein sequence ID" value="AUM14628.1"/>
    <property type="molecule type" value="Genomic_DNA"/>
</dbReference>
<dbReference type="InterPro" id="IPR001227">
    <property type="entry name" value="Ac_transferase_dom_sf"/>
</dbReference>
<dbReference type="Gene3D" id="3.40.366.10">
    <property type="entry name" value="Malonyl-Coenzyme A Acyl Carrier Protein, domain 2"/>
    <property type="match status" value="1"/>
</dbReference>
<dbReference type="KEGG" id="kak:Kalk_20305"/>
<dbReference type="PIRSF" id="PIRSF000446">
    <property type="entry name" value="Mct"/>
    <property type="match status" value="1"/>
</dbReference>
<protein>
    <recommendedName>
        <fullName evidence="2 6">Malonyl CoA-acyl carrier protein transacylase</fullName>
        <ecNumber evidence="1 6">2.3.1.39</ecNumber>
    </recommendedName>
</protein>
<evidence type="ECO:0000256" key="5">
    <source>
        <dbReference type="ARBA" id="ARBA00048462"/>
    </source>
</evidence>
<dbReference type="NCBIfam" id="TIGR00128">
    <property type="entry name" value="fabD"/>
    <property type="match status" value="1"/>
</dbReference>
<feature type="domain" description="Malonyl-CoA:ACP transacylase (MAT)" evidence="8">
    <location>
        <begin position="8"/>
        <end position="302"/>
    </location>
</feature>
<evidence type="ECO:0000256" key="3">
    <source>
        <dbReference type="ARBA" id="ARBA00022679"/>
    </source>
</evidence>
<dbReference type="InterPro" id="IPR016036">
    <property type="entry name" value="Malonyl_transacylase_ACP-bd"/>
</dbReference>
<comment type="catalytic activity">
    <reaction evidence="5 6">
        <text>holo-[ACP] + malonyl-CoA = malonyl-[ACP] + CoA</text>
        <dbReference type="Rhea" id="RHEA:41792"/>
        <dbReference type="Rhea" id="RHEA-COMP:9623"/>
        <dbReference type="Rhea" id="RHEA-COMP:9685"/>
        <dbReference type="ChEBI" id="CHEBI:57287"/>
        <dbReference type="ChEBI" id="CHEBI:57384"/>
        <dbReference type="ChEBI" id="CHEBI:64479"/>
        <dbReference type="ChEBI" id="CHEBI:78449"/>
        <dbReference type="EC" id="2.3.1.39"/>
    </reaction>
</comment>
<dbReference type="GO" id="GO:0005829">
    <property type="term" value="C:cytosol"/>
    <property type="evidence" value="ECO:0007669"/>
    <property type="project" value="TreeGrafter"/>
</dbReference>
<dbReference type="Gene3D" id="3.30.70.250">
    <property type="entry name" value="Malonyl-CoA ACP transacylase, ACP-binding"/>
    <property type="match status" value="1"/>
</dbReference>
<evidence type="ECO:0000256" key="6">
    <source>
        <dbReference type="PIRNR" id="PIRNR000446"/>
    </source>
</evidence>
<name>A0A2K9LQM0_9GAMM</name>
<proteinExistence type="inferred from homology"/>
<keyword evidence="4 6" id="KW-0012">Acyltransferase</keyword>
<dbReference type="EC" id="2.3.1.39" evidence="1 6"/>
<dbReference type="InterPro" id="IPR014043">
    <property type="entry name" value="Acyl_transferase_dom"/>
</dbReference>
<dbReference type="InterPro" id="IPR050858">
    <property type="entry name" value="Mal-CoA-ACP_Trans/PKS_FabD"/>
</dbReference>
<dbReference type="RefSeq" id="WP_101896001.1">
    <property type="nucleotide sequence ID" value="NZ_CP022684.1"/>
</dbReference>
<reference evidence="10" key="1">
    <citation type="submission" date="2017-08" db="EMBL/GenBank/DDBJ databases">
        <title>Direct submision.</title>
        <authorList>
            <person name="Kim S.-J."/>
            <person name="Rhee S.-K."/>
        </authorList>
    </citation>
    <scope>NUCLEOTIDE SEQUENCE [LARGE SCALE GENOMIC DNA]</scope>
    <source>
        <strain evidence="10">GI5</strain>
    </source>
</reference>
<dbReference type="SUPFAM" id="SSF55048">
    <property type="entry name" value="Probable ACP-binding domain of malonyl-CoA ACP transacylase"/>
    <property type="match status" value="1"/>
</dbReference>
<feature type="active site" evidence="7">
    <location>
        <position position="202"/>
    </location>
</feature>
<dbReference type="InterPro" id="IPR004410">
    <property type="entry name" value="Malonyl_CoA-ACP_transAc_FabD"/>
</dbReference>
<evidence type="ECO:0000256" key="1">
    <source>
        <dbReference type="ARBA" id="ARBA00013258"/>
    </source>
</evidence>
<evidence type="ECO:0000256" key="2">
    <source>
        <dbReference type="ARBA" id="ARBA00018953"/>
    </source>
</evidence>
<dbReference type="InterPro" id="IPR016035">
    <property type="entry name" value="Acyl_Trfase/lysoPLipase"/>
</dbReference>
<accession>A0A2K9LQM0</accession>
<dbReference type="PANTHER" id="PTHR42681">
    <property type="entry name" value="MALONYL-COA-ACYL CARRIER PROTEIN TRANSACYLASE, MITOCHONDRIAL"/>
    <property type="match status" value="1"/>
</dbReference>
<dbReference type="PANTHER" id="PTHR42681:SF1">
    <property type="entry name" value="MALONYL-COA-ACYL CARRIER PROTEIN TRANSACYLASE, MITOCHONDRIAL"/>
    <property type="match status" value="1"/>
</dbReference>
<evidence type="ECO:0000256" key="7">
    <source>
        <dbReference type="PIRSR" id="PIRSR000446-1"/>
    </source>
</evidence>
<evidence type="ECO:0000256" key="4">
    <source>
        <dbReference type="ARBA" id="ARBA00023315"/>
    </source>
</evidence>
<feature type="active site" evidence="7">
    <location>
        <position position="93"/>
    </location>
</feature>
<dbReference type="InterPro" id="IPR024925">
    <property type="entry name" value="Malonyl_CoA-ACP_transAc"/>
</dbReference>
<dbReference type="Pfam" id="PF00698">
    <property type="entry name" value="Acyl_transf_1"/>
    <property type="match status" value="1"/>
</dbReference>
<evidence type="ECO:0000313" key="10">
    <source>
        <dbReference type="Proteomes" id="UP000235116"/>
    </source>
</evidence>
<dbReference type="Proteomes" id="UP000235116">
    <property type="component" value="Chromosome"/>
</dbReference>
<gene>
    <name evidence="9" type="primary">fabD</name>
    <name evidence="9" type="ORF">Kalk_20305</name>
</gene>
<dbReference type="GO" id="GO:0006633">
    <property type="term" value="P:fatty acid biosynthetic process"/>
    <property type="evidence" value="ECO:0007669"/>
    <property type="project" value="TreeGrafter"/>
</dbReference>
<comment type="similarity">
    <text evidence="6">Belongs to the fabD family.</text>
</comment>
<dbReference type="SMART" id="SM00827">
    <property type="entry name" value="PKS_AT"/>
    <property type="match status" value="1"/>
</dbReference>
<evidence type="ECO:0000259" key="8">
    <source>
        <dbReference type="SMART" id="SM00827"/>
    </source>
</evidence>
<evidence type="ECO:0000313" key="9">
    <source>
        <dbReference type="EMBL" id="AUM14628.1"/>
    </source>
</evidence>
<dbReference type="FunFam" id="3.30.70.250:FF:000001">
    <property type="entry name" value="Malonyl CoA-acyl carrier protein transacylase"/>
    <property type="match status" value="1"/>
</dbReference>
<sequence>MNKELAFVFPGQGSQSVGMMADLNQAHPQVKETFDEASEVFGQDMWAMAQQGPEALLSQTEVTQPIMFVSGVAAWRAWCAATEIRPALMAGHSLGEYTAYVCAGSISLQQGVELVKRRGELMRDACPGGQGKMAAILGLDDDKAIAVCADAAQGQVVQAVNFNSPGQVVIAGHAEAVDRAVVLAKEAGAKKAMPLSVSVPCHSDLMRTAGDELAEKLRATTIERPVVPVVNNIDAEIELDPARIRDKLIAQLYSPVLWVASVNTMAATGITTLVECGPGKVLCGMSKRVVRGMNVNSLQDQAGFDSTLEALS</sequence>
<keyword evidence="10" id="KW-1185">Reference proteome</keyword>
<organism evidence="9 10">
    <name type="scientific">Ketobacter alkanivorans</name>
    <dbReference type="NCBI Taxonomy" id="1917421"/>
    <lineage>
        <taxon>Bacteria</taxon>
        <taxon>Pseudomonadati</taxon>
        <taxon>Pseudomonadota</taxon>
        <taxon>Gammaproteobacteria</taxon>
        <taxon>Pseudomonadales</taxon>
        <taxon>Ketobacteraceae</taxon>
        <taxon>Ketobacter</taxon>
    </lineage>
</organism>
<dbReference type="OrthoDB" id="9808564at2"/>
<dbReference type="SUPFAM" id="SSF52151">
    <property type="entry name" value="FabD/lysophospholipase-like"/>
    <property type="match status" value="1"/>
</dbReference>
<dbReference type="GO" id="GO:0004314">
    <property type="term" value="F:[acyl-carrier-protein] S-malonyltransferase activity"/>
    <property type="evidence" value="ECO:0007669"/>
    <property type="project" value="UniProtKB-EC"/>
</dbReference>
<keyword evidence="3 6" id="KW-0808">Transferase</keyword>